<dbReference type="PANTHER" id="PTHR46696:SF1">
    <property type="entry name" value="CYTOCHROME P450 YJIB-RELATED"/>
    <property type="match status" value="1"/>
</dbReference>
<keyword evidence="2" id="KW-0503">Monooxygenase</keyword>
<dbReference type="InterPro" id="IPR017972">
    <property type="entry name" value="Cyt_P450_CS"/>
</dbReference>
<evidence type="ECO:0000256" key="1">
    <source>
        <dbReference type="ARBA" id="ARBA00010617"/>
    </source>
</evidence>
<protein>
    <submittedName>
        <fullName evidence="3">Cytochrome P450</fullName>
    </submittedName>
</protein>
<keyword evidence="2" id="KW-0408">Iron</keyword>
<reference evidence="3 4" key="1">
    <citation type="submission" date="2023-10" db="EMBL/GenBank/DDBJ databases">
        <title>Bacteria for the degradation of biodegradable plastic PBAT(Polybutylene adipate terephthalate).</title>
        <authorList>
            <person name="Weon H.-Y."/>
            <person name="Yeon J."/>
        </authorList>
    </citation>
    <scope>NUCLEOTIDE SEQUENCE [LARGE SCALE GENOMIC DNA]</scope>
    <source>
        <strain evidence="3 4">SBD 7-3</strain>
    </source>
</reference>
<name>A0ABZ0CZ91_9BURK</name>
<dbReference type="EMBL" id="CP136336">
    <property type="protein sequence ID" value="WOB08355.1"/>
    <property type="molecule type" value="Genomic_DNA"/>
</dbReference>
<sequence length="354" mass="37917">MTPLLTAPYQPDPYPLYAQLRAAHPSGLHHDADLRLWIASSAAAVEALLQHPALRVRPSAEPVPHTVAGTTSGAVFGGLMRQNEGPAHRAGKAWATTFLQRDWPVDAAAQRVVREGASPRAADLNLLLFEAPVRVLWALLHDGDEAGTLPHDVRALIASWSPTADGPTRERGSEAAARLLTRCDGDANRVGLFTQTCEATAGLMGAVLVALQREPGLRAQWLADPTLDEPLALEAARHDAPVQNTRRFAAEDGEIQGQDVKAGDAILVLLASANRDPAANPEPDRFDLQRTAPRCFTWGVGGHACPGAALSRHIAMALLRAWHDDDAIGITAATRQWHHRPSPNGRLAQFGTAT</sequence>
<gene>
    <name evidence="3" type="ORF">RXV79_26080</name>
</gene>
<comment type="similarity">
    <text evidence="1 2">Belongs to the cytochrome P450 family.</text>
</comment>
<keyword evidence="2" id="KW-0349">Heme</keyword>
<evidence type="ECO:0000256" key="2">
    <source>
        <dbReference type="RuleBase" id="RU000461"/>
    </source>
</evidence>
<evidence type="ECO:0000313" key="3">
    <source>
        <dbReference type="EMBL" id="WOB08355.1"/>
    </source>
</evidence>
<keyword evidence="2" id="KW-0479">Metal-binding</keyword>
<keyword evidence="2" id="KW-0560">Oxidoreductase</keyword>
<dbReference type="SUPFAM" id="SSF48264">
    <property type="entry name" value="Cytochrome P450"/>
    <property type="match status" value="1"/>
</dbReference>
<dbReference type="InterPro" id="IPR001128">
    <property type="entry name" value="Cyt_P450"/>
</dbReference>
<proteinExistence type="inferred from homology"/>
<accession>A0ABZ0CZ91</accession>
<keyword evidence="4" id="KW-1185">Reference proteome</keyword>
<dbReference type="PANTHER" id="PTHR46696">
    <property type="entry name" value="P450, PUTATIVE (EUROFUNG)-RELATED"/>
    <property type="match status" value="1"/>
</dbReference>
<dbReference type="RefSeq" id="WP_316701090.1">
    <property type="nucleotide sequence ID" value="NZ_CP136336.1"/>
</dbReference>
<dbReference type="Pfam" id="PF00067">
    <property type="entry name" value="p450"/>
    <property type="match status" value="1"/>
</dbReference>
<dbReference type="PROSITE" id="PS00086">
    <property type="entry name" value="CYTOCHROME_P450"/>
    <property type="match status" value="1"/>
</dbReference>
<dbReference type="InterPro" id="IPR036396">
    <property type="entry name" value="Cyt_P450_sf"/>
</dbReference>
<dbReference type="Gene3D" id="1.10.630.10">
    <property type="entry name" value="Cytochrome P450"/>
    <property type="match status" value="1"/>
</dbReference>
<organism evidence="3 4">
    <name type="scientific">Piscinibacter gummiphilus</name>
    <dbReference type="NCBI Taxonomy" id="946333"/>
    <lineage>
        <taxon>Bacteria</taxon>
        <taxon>Pseudomonadati</taxon>
        <taxon>Pseudomonadota</taxon>
        <taxon>Betaproteobacteria</taxon>
        <taxon>Burkholderiales</taxon>
        <taxon>Sphaerotilaceae</taxon>
        <taxon>Piscinibacter</taxon>
    </lineage>
</organism>
<evidence type="ECO:0000313" key="4">
    <source>
        <dbReference type="Proteomes" id="UP001303946"/>
    </source>
</evidence>
<dbReference type="CDD" id="cd11036">
    <property type="entry name" value="AknT-like"/>
    <property type="match status" value="1"/>
</dbReference>
<dbReference type="Proteomes" id="UP001303946">
    <property type="component" value="Chromosome"/>
</dbReference>